<protein>
    <submittedName>
        <fullName evidence="1">Uncharacterized protein</fullName>
    </submittedName>
</protein>
<name>A0A1F5X165_9BACT</name>
<accession>A0A1F5X165</accession>
<dbReference type="EMBL" id="MFID01000013">
    <property type="protein sequence ID" value="OGF81311.1"/>
    <property type="molecule type" value="Genomic_DNA"/>
</dbReference>
<dbReference type="STRING" id="1798351.A2930_03550"/>
<dbReference type="Proteomes" id="UP000178114">
    <property type="component" value="Unassembled WGS sequence"/>
</dbReference>
<evidence type="ECO:0000313" key="1">
    <source>
        <dbReference type="EMBL" id="OGF81311.1"/>
    </source>
</evidence>
<proteinExistence type="predicted"/>
<reference evidence="1 2" key="1">
    <citation type="journal article" date="2016" name="Nat. Commun.">
        <title>Thousands of microbial genomes shed light on interconnected biogeochemical processes in an aquifer system.</title>
        <authorList>
            <person name="Anantharaman K."/>
            <person name="Brown C.T."/>
            <person name="Hug L.A."/>
            <person name="Sharon I."/>
            <person name="Castelle C.J."/>
            <person name="Probst A.J."/>
            <person name="Thomas B.C."/>
            <person name="Singh A."/>
            <person name="Wilkins M.J."/>
            <person name="Karaoz U."/>
            <person name="Brodie E.L."/>
            <person name="Williams K.H."/>
            <person name="Hubbard S.S."/>
            <person name="Banfield J.F."/>
        </authorList>
    </citation>
    <scope>NUCLEOTIDE SEQUENCE [LARGE SCALE GENOMIC DNA]</scope>
</reference>
<gene>
    <name evidence="1" type="ORF">A2930_03550</name>
</gene>
<sequence>MSLTEGQIQEITEKAKAWVTSPEGKKQIKETLKRIDEIKRELHEARQVDWRSLDRPMTI</sequence>
<dbReference type="AlphaFoldDB" id="A0A1F5X165"/>
<evidence type="ECO:0000313" key="2">
    <source>
        <dbReference type="Proteomes" id="UP000178114"/>
    </source>
</evidence>
<comment type="caution">
    <text evidence="1">The sequence shown here is derived from an EMBL/GenBank/DDBJ whole genome shotgun (WGS) entry which is preliminary data.</text>
</comment>
<organism evidence="1 2">
    <name type="scientific">Candidatus Giovannonibacteria bacterium RIFCSPLOWO2_01_FULL_45_34</name>
    <dbReference type="NCBI Taxonomy" id="1798351"/>
    <lineage>
        <taxon>Bacteria</taxon>
        <taxon>Candidatus Giovannoniibacteriota</taxon>
    </lineage>
</organism>